<reference evidence="1 2" key="1">
    <citation type="submission" date="2016-11" db="EMBL/GenBank/DDBJ databases">
        <authorList>
            <person name="Jaros S."/>
            <person name="Januszkiewicz K."/>
            <person name="Wedrychowicz H."/>
        </authorList>
    </citation>
    <scope>NUCLEOTIDE SEQUENCE [LARGE SCALE GENOMIC DNA]</scope>
    <source>
        <strain evidence="1 2">DSM 15480</strain>
    </source>
</reference>
<evidence type="ECO:0000313" key="2">
    <source>
        <dbReference type="Proteomes" id="UP000184301"/>
    </source>
</evidence>
<dbReference type="AlphaFoldDB" id="A0A1M6QKM5"/>
<name>A0A1M6QKM5_9FIRM</name>
<sequence length="157" mass="17370">MTKDVLVTISGLHVDVLEGAGDNDSIEVITPGSYYLRNGKHYVLYEEVTEGIVGVTKNKIKITGQDSMEIIKSGVSNAHMVFEKHKTNQTYYDTPFGQMLVGVNTRNLEVSVTEKNIDVRIDYELDVNHEPLADCKIRMNITSKTGGDFSMSAGIPN</sequence>
<keyword evidence="2" id="KW-1185">Reference proteome</keyword>
<dbReference type="SUPFAM" id="SSF50814">
    <property type="entry name" value="Lipocalins"/>
    <property type="match status" value="1"/>
</dbReference>
<gene>
    <name evidence="1" type="ORF">SAMN02745243_02448</name>
</gene>
<dbReference type="EMBL" id="FQZY01000035">
    <property type="protein sequence ID" value="SHK20776.1"/>
    <property type="molecule type" value="Genomic_DNA"/>
</dbReference>
<dbReference type="OrthoDB" id="1680906at2"/>
<dbReference type="InterPro" id="IPR015231">
    <property type="entry name" value="DUF1934"/>
</dbReference>
<accession>A0A1M6QKM5</accession>
<dbReference type="RefSeq" id="WP_073110847.1">
    <property type="nucleotide sequence ID" value="NZ_FQZY01000035.1"/>
</dbReference>
<organism evidence="1 2">
    <name type="scientific">Hespellia stercorisuis DSM 15480</name>
    <dbReference type="NCBI Taxonomy" id="1121950"/>
    <lineage>
        <taxon>Bacteria</taxon>
        <taxon>Bacillati</taxon>
        <taxon>Bacillota</taxon>
        <taxon>Clostridia</taxon>
        <taxon>Lachnospirales</taxon>
        <taxon>Lachnospiraceae</taxon>
        <taxon>Hespellia</taxon>
    </lineage>
</organism>
<dbReference type="STRING" id="1121950.SAMN02745243_02448"/>
<dbReference type="Proteomes" id="UP000184301">
    <property type="component" value="Unassembled WGS sequence"/>
</dbReference>
<dbReference type="InterPro" id="IPR012674">
    <property type="entry name" value="Calycin"/>
</dbReference>
<protein>
    <submittedName>
        <fullName evidence="1">Uncharacterized beta-barrel protein YwiB, DUF1934 family</fullName>
    </submittedName>
</protein>
<dbReference type="Pfam" id="PF09148">
    <property type="entry name" value="DUF1934"/>
    <property type="match status" value="1"/>
</dbReference>
<dbReference type="Gene3D" id="2.40.128.20">
    <property type="match status" value="1"/>
</dbReference>
<proteinExistence type="predicted"/>
<evidence type="ECO:0000313" key="1">
    <source>
        <dbReference type="EMBL" id="SHK20776.1"/>
    </source>
</evidence>